<dbReference type="GO" id="GO:0034220">
    <property type="term" value="P:monoatomic ion transmembrane transport"/>
    <property type="evidence" value="ECO:0007669"/>
    <property type="project" value="UniProtKB-KW"/>
</dbReference>
<keyword evidence="1" id="KW-1133">Transmembrane helix</keyword>
<dbReference type="Gene3D" id="1.10.287.70">
    <property type="match status" value="1"/>
</dbReference>
<organism evidence="3 4">
    <name type="scientific">Lentzea tibetensis</name>
    <dbReference type="NCBI Taxonomy" id="2591470"/>
    <lineage>
        <taxon>Bacteria</taxon>
        <taxon>Bacillati</taxon>
        <taxon>Actinomycetota</taxon>
        <taxon>Actinomycetes</taxon>
        <taxon>Pseudonocardiales</taxon>
        <taxon>Pseudonocardiaceae</taxon>
        <taxon>Lentzea</taxon>
    </lineage>
</organism>
<comment type="caution">
    <text evidence="3">The sequence shown here is derived from an EMBL/GenBank/DDBJ whole genome shotgun (WGS) entry which is preliminary data.</text>
</comment>
<feature type="domain" description="Potassium channel" evidence="2">
    <location>
        <begin position="70"/>
        <end position="144"/>
    </location>
</feature>
<keyword evidence="3" id="KW-0406">Ion transport</keyword>
<name>A0A563EJL6_9PSEU</name>
<feature type="transmembrane region" description="Helical" evidence="1">
    <location>
        <begin position="56"/>
        <end position="78"/>
    </location>
</feature>
<keyword evidence="4" id="KW-1185">Reference proteome</keyword>
<dbReference type="Pfam" id="PF07885">
    <property type="entry name" value="Ion_trans_2"/>
    <property type="match status" value="1"/>
</dbReference>
<accession>A0A563EJL6</accession>
<feature type="transmembrane region" description="Helical" evidence="1">
    <location>
        <begin position="123"/>
        <end position="144"/>
    </location>
</feature>
<gene>
    <name evidence="3" type="ORF">FKR81_33835</name>
</gene>
<dbReference type="OrthoDB" id="9799090at2"/>
<keyword evidence="1" id="KW-0472">Membrane</keyword>
<evidence type="ECO:0000313" key="3">
    <source>
        <dbReference type="EMBL" id="TWP47059.1"/>
    </source>
</evidence>
<evidence type="ECO:0000313" key="4">
    <source>
        <dbReference type="Proteomes" id="UP000316639"/>
    </source>
</evidence>
<dbReference type="SUPFAM" id="SSF81324">
    <property type="entry name" value="Voltage-gated potassium channels"/>
    <property type="match status" value="1"/>
</dbReference>
<proteinExistence type="predicted"/>
<reference evidence="3 4" key="1">
    <citation type="submission" date="2019-07" db="EMBL/GenBank/DDBJ databases">
        <title>Lentzea xizangensis sp. nov., isolated from Qinghai-Tibetan Plateau Soils.</title>
        <authorList>
            <person name="Huang J."/>
        </authorList>
    </citation>
    <scope>NUCLEOTIDE SEQUENCE [LARGE SCALE GENOMIC DNA]</scope>
    <source>
        <strain evidence="3 4">FXJ1.1311</strain>
    </source>
</reference>
<protein>
    <submittedName>
        <fullName evidence="3">Two pore domain potassium channel family protein</fullName>
    </submittedName>
</protein>
<keyword evidence="3" id="KW-0407">Ion channel</keyword>
<evidence type="ECO:0000259" key="2">
    <source>
        <dbReference type="Pfam" id="PF07885"/>
    </source>
</evidence>
<evidence type="ECO:0000256" key="1">
    <source>
        <dbReference type="SAM" id="Phobius"/>
    </source>
</evidence>
<feature type="transmembrane region" description="Helical" evidence="1">
    <location>
        <begin position="28"/>
        <end position="44"/>
    </location>
</feature>
<dbReference type="EMBL" id="VOBR01000028">
    <property type="protein sequence ID" value="TWP47059.1"/>
    <property type="molecule type" value="Genomic_DNA"/>
</dbReference>
<sequence>MRTAALAFAVVFVYYVAPLDRALDAGSWLRFALGLVLLGAVIPWQVRAILGSEAPWLRAVTTVGVGLPMLLVLFATAYTVIADNVPGAFTEPLNRTDALYFTLTVFSTVGFGDIAPRAEVARIVVMVQMVVGLVAVGLIAKVLFGAARMAAEHRD</sequence>
<dbReference type="AlphaFoldDB" id="A0A563EJL6"/>
<keyword evidence="1" id="KW-0812">Transmembrane</keyword>
<dbReference type="Proteomes" id="UP000316639">
    <property type="component" value="Unassembled WGS sequence"/>
</dbReference>
<keyword evidence="3" id="KW-0813">Transport</keyword>
<dbReference type="InterPro" id="IPR013099">
    <property type="entry name" value="K_chnl_dom"/>
</dbReference>